<dbReference type="AlphaFoldDB" id="A0A2B4T2K7"/>
<feature type="compositionally biased region" description="Polar residues" evidence="26">
    <location>
        <begin position="526"/>
        <end position="539"/>
    </location>
</feature>
<dbReference type="GO" id="GO:0004694">
    <property type="term" value="F:eukaryotic translation initiation factor 2alpha kinase activity"/>
    <property type="evidence" value="ECO:0007669"/>
    <property type="project" value="TreeGrafter"/>
</dbReference>
<dbReference type="OrthoDB" id="5985780at2759"/>
<keyword evidence="5" id="KW-0479">Metal-binding</keyword>
<feature type="compositionally biased region" description="Basic and acidic residues" evidence="26">
    <location>
        <begin position="511"/>
        <end position="522"/>
    </location>
</feature>
<dbReference type="PROSITE" id="PS50950">
    <property type="entry name" value="ZF_THAP"/>
    <property type="match status" value="1"/>
</dbReference>
<keyword evidence="14" id="KW-1015">Disulfide bond</keyword>
<keyword evidence="30" id="KW-1185">Reference proteome</keyword>
<dbReference type="InterPro" id="IPR050339">
    <property type="entry name" value="CC_SR_Kinase"/>
</dbReference>
<comment type="catalytic activity">
    <reaction evidence="21">
        <text>L-threonyl-[protein] + ATP = O-phospho-L-threonyl-[protein] + ADP + H(+)</text>
        <dbReference type="Rhea" id="RHEA:46608"/>
        <dbReference type="Rhea" id="RHEA-COMP:11060"/>
        <dbReference type="Rhea" id="RHEA-COMP:11605"/>
        <dbReference type="ChEBI" id="CHEBI:15378"/>
        <dbReference type="ChEBI" id="CHEBI:30013"/>
        <dbReference type="ChEBI" id="CHEBI:30616"/>
        <dbReference type="ChEBI" id="CHEBI:61977"/>
        <dbReference type="ChEBI" id="CHEBI:456216"/>
        <dbReference type="EC" id="2.7.11.1"/>
    </reaction>
    <physiologicalReaction direction="left-to-right" evidence="21">
        <dbReference type="Rhea" id="RHEA:46609"/>
    </physiologicalReaction>
</comment>
<feature type="coiled-coil region" evidence="25">
    <location>
        <begin position="89"/>
        <end position="153"/>
    </location>
</feature>
<evidence type="ECO:0000256" key="22">
    <source>
        <dbReference type="ARBA" id="ARBA00048977"/>
    </source>
</evidence>
<dbReference type="STRING" id="50429.A0A2B4T2K7"/>
<comment type="caution">
    <text evidence="29">The sequence shown here is derived from an EMBL/GenBank/DDBJ whole genome shotgun (WGS) entry which is preliminary data.</text>
</comment>
<keyword evidence="13 23" id="KW-0238">DNA-binding</keyword>
<evidence type="ECO:0000256" key="25">
    <source>
        <dbReference type="SAM" id="Coils"/>
    </source>
</evidence>
<proteinExistence type="inferred from homology"/>
<reference evidence="30" key="1">
    <citation type="journal article" date="2017" name="bioRxiv">
        <title>Comparative analysis of the genomes of Stylophora pistillata and Acropora digitifera provides evidence for extensive differences between species of corals.</title>
        <authorList>
            <person name="Voolstra C.R."/>
            <person name="Li Y."/>
            <person name="Liew Y.J."/>
            <person name="Baumgarten S."/>
            <person name="Zoccola D."/>
            <person name="Flot J.-F."/>
            <person name="Tambutte S."/>
            <person name="Allemand D."/>
            <person name="Aranda M."/>
        </authorList>
    </citation>
    <scope>NUCLEOTIDE SEQUENCE [LARGE SCALE GENOMIC DNA]</scope>
</reference>
<evidence type="ECO:0000256" key="11">
    <source>
        <dbReference type="ARBA" id="ARBA00022840"/>
    </source>
</evidence>
<dbReference type="GO" id="GO:0017148">
    <property type="term" value="P:negative regulation of translation"/>
    <property type="evidence" value="ECO:0007669"/>
    <property type="project" value="UniProtKB-KW"/>
</dbReference>
<evidence type="ECO:0000256" key="1">
    <source>
        <dbReference type="ARBA" id="ARBA00012513"/>
    </source>
</evidence>
<evidence type="ECO:0000256" key="2">
    <source>
        <dbReference type="ARBA" id="ARBA00022527"/>
    </source>
</evidence>
<dbReference type="Gene3D" id="3.30.200.20">
    <property type="entry name" value="Phosphorylase Kinase, domain 1"/>
    <property type="match status" value="1"/>
</dbReference>
<dbReference type="SMART" id="SM00220">
    <property type="entry name" value="S_TKc"/>
    <property type="match status" value="1"/>
</dbReference>
<dbReference type="Pfam" id="PF22949">
    <property type="entry name" value="HRI2_3H"/>
    <property type="match status" value="1"/>
</dbReference>
<protein>
    <recommendedName>
        <fullName evidence="17">Eukaryotic translation initiation factor 2-alpha kinase 1</fullName>
        <ecNumber evidence="1">2.7.11.1</ecNumber>
    </recommendedName>
    <alternativeName>
        <fullName evidence="19">Heme-regulated eukaryotic initiation factor eIF-2-alpha kinase</fullName>
    </alternativeName>
    <alternativeName>
        <fullName evidence="18">Hemin-sensitive initiation factor 2-alpha kinase</fullName>
    </alternativeName>
</protein>
<evidence type="ECO:0000259" key="28">
    <source>
        <dbReference type="PROSITE" id="PS50950"/>
    </source>
</evidence>
<dbReference type="PROSITE" id="PS00108">
    <property type="entry name" value="PROTEIN_KINASE_ST"/>
    <property type="match status" value="1"/>
</dbReference>
<keyword evidence="7 24" id="KW-0547">Nucleotide-binding</keyword>
<evidence type="ECO:0000256" key="15">
    <source>
        <dbReference type="ARBA" id="ARBA00023193"/>
    </source>
</evidence>
<dbReference type="GO" id="GO:0005737">
    <property type="term" value="C:cytoplasm"/>
    <property type="evidence" value="ECO:0007669"/>
    <property type="project" value="TreeGrafter"/>
</dbReference>
<dbReference type="InterPro" id="IPR011009">
    <property type="entry name" value="Kinase-like_dom_sf"/>
</dbReference>
<feature type="coiled-coil region" evidence="25">
    <location>
        <begin position="853"/>
        <end position="887"/>
    </location>
</feature>
<dbReference type="InterPro" id="IPR054521">
    <property type="entry name" value="HRI2_3H"/>
</dbReference>
<keyword evidence="8 23" id="KW-0863">Zinc-finger</keyword>
<evidence type="ECO:0000256" key="18">
    <source>
        <dbReference type="ARBA" id="ARBA00042456"/>
    </source>
</evidence>
<dbReference type="EMBL" id="LSMT01000001">
    <property type="protein sequence ID" value="PFX35018.1"/>
    <property type="molecule type" value="Genomic_DNA"/>
</dbReference>
<feature type="binding site" evidence="24">
    <location>
        <position position="399"/>
    </location>
    <ligand>
        <name>ATP</name>
        <dbReference type="ChEBI" id="CHEBI:30616"/>
    </ligand>
</feature>
<organism evidence="29 30">
    <name type="scientific">Stylophora pistillata</name>
    <name type="common">Smooth cauliflower coral</name>
    <dbReference type="NCBI Taxonomy" id="50429"/>
    <lineage>
        <taxon>Eukaryota</taxon>
        <taxon>Metazoa</taxon>
        <taxon>Cnidaria</taxon>
        <taxon>Anthozoa</taxon>
        <taxon>Hexacorallia</taxon>
        <taxon>Scleractinia</taxon>
        <taxon>Astrocoeniina</taxon>
        <taxon>Pocilloporidae</taxon>
        <taxon>Stylophora</taxon>
    </lineage>
</organism>
<feature type="domain" description="THAP-type" evidence="28">
    <location>
        <begin position="1"/>
        <end position="87"/>
    </location>
</feature>
<dbReference type="PANTHER" id="PTHR11042">
    <property type="entry name" value="EUKARYOTIC TRANSLATION INITIATION FACTOR 2-ALPHA KINASE EIF2-ALPHA KINASE -RELATED"/>
    <property type="match status" value="1"/>
</dbReference>
<dbReference type="GO" id="GO:0005634">
    <property type="term" value="C:nucleus"/>
    <property type="evidence" value="ECO:0007669"/>
    <property type="project" value="TreeGrafter"/>
</dbReference>
<feature type="region of interest" description="Disordered" evidence="26">
    <location>
        <begin position="499"/>
        <end position="584"/>
    </location>
</feature>
<evidence type="ECO:0000256" key="9">
    <source>
        <dbReference type="ARBA" id="ARBA00022777"/>
    </source>
</evidence>
<evidence type="ECO:0000256" key="12">
    <source>
        <dbReference type="ARBA" id="ARBA00022843"/>
    </source>
</evidence>
<keyword evidence="10" id="KW-0862">Zinc</keyword>
<evidence type="ECO:0000256" key="16">
    <source>
        <dbReference type="ARBA" id="ARBA00037982"/>
    </source>
</evidence>
<comment type="catalytic activity">
    <reaction evidence="22">
        <text>L-seryl-[protein] + ATP = O-phospho-L-seryl-[protein] + ADP + H(+)</text>
        <dbReference type="Rhea" id="RHEA:17989"/>
        <dbReference type="Rhea" id="RHEA-COMP:9863"/>
        <dbReference type="Rhea" id="RHEA-COMP:11604"/>
        <dbReference type="ChEBI" id="CHEBI:15378"/>
        <dbReference type="ChEBI" id="CHEBI:29999"/>
        <dbReference type="ChEBI" id="CHEBI:30616"/>
        <dbReference type="ChEBI" id="CHEBI:83421"/>
        <dbReference type="ChEBI" id="CHEBI:456216"/>
        <dbReference type="EC" id="2.7.11.1"/>
    </reaction>
    <physiologicalReaction direction="left-to-right" evidence="22">
        <dbReference type="Rhea" id="RHEA:17990"/>
    </physiologicalReaction>
</comment>
<feature type="compositionally biased region" description="Polar residues" evidence="26">
    <location>
        <begin position="499"/>
        <end position="508"/>
    </location>
</feature>
<evidence type="ECO:0000256" key="20">
    <source>
        <dbReference type="ARBA" id="ARBA00046654"/>
    </source>
</evidence>
<dbReference type="FunFam" id="1.10.510.10:FF:001167">
    <property type="entry name" value="Uncharacterized protein"/>
    <property type="match status" value="1"/>
</dbReference>
<dbReference type="GO" id="GO:0003677">
    <property type="term" value="F:DNA binding"/>
    <property type="evidence" value="ECO:0007669"/>
    <property type="project" value="UniProtKB-UniRule"/>
</dbReference>
<dbReference type="InterPro" id="IPR006612">
    <property type="entry name" value="THAP_Znf"/>
</dbReference>
<evidence type="ECO:0000256" key="24">
    <source>
        <dbReference type="PROSITE-ProRule" id="PRU10141"/>
    </source>
</evidence>
<dbReference type="EC" id="2.7.11.1" evidence="1"/>
<dbReference type="SUPFAM" id="SSF57716">
    <property type="entry name" value="Glucocorticoid receptor-like (DNA-binding domain)"/>
    <property type="match status" value="1"/>
</dbReference>
<keyword evidence="9 29" id="KW-0418">Kinase</keyword>
<keyword evidence="15" id="KW-0652">Protein synthesis inhibitor</keyword>
<keyword evidence="3" id="KW-0597">Phosphoprotein</keyword>
<dbReference type="SMART" id="SM00980">
    <property type="entry name" value="THAP"/>
    <property type="match status" value="1"/>
</dbReference>
<gene>
    <name evidence="29" type="primary">EIF2AK1</name>
    <name evidence="29" type="ORF">AWC38_SpisGene8</name>
</gene>
<evidence type="ECO:0000256" key="10">
    <source>
        <dbReference type="ARBA" id="ARBA00022833"/>
    </source>
</evidence>
<evidence type="ECO:0000256" key="5">
    <source>
        <dbReference type="ARBA" id="ARBA00022723"/>
    </source>
</evidence>
<keyword evidence="29" id="KW-0648">Protein biosynthesis</keyword>
<keyword evidence="6" id="KW-0677">Repeat</keyword>
<dbReference type="InterPro" id="IPR017441">
    <property type="entry name" value="Protein_kinase_ATP_BS"/>
</dbReference>
<dbReference type="PROSITE" id="PS00107">
    <property type="entry name" value="PROTEIN_KINASE_ATP"/>
    <property type="match status" value="1"/>
</dbReference>
<evidence type="ECO:0000256" key="3">
    <source>
        <dbReference type="ARBA" id="ARBA00022553"/>
    </source>
</evidence>
<dbReference type="GO" id="GO:0005524">
    <property type="term" value="F:ATP binding"/>
    <property type="evidence" value="ECO:0007669"/>
    <property type="project" value="UniProtKB-UniRule"/>
</dbReference>
<dbReference type="Gene3D" id="1.10.510.10">
    <property type="entry name" value="Transferase(Phosphotransferase) domain 1"/>
    <property type="match status" value="1"/>
</dbReference>
<evidence type="ECO:0000256" key="21">
    <source>
        <dbReference type="ARBA" id="ARBA00048659"/>
    </source>
</evidence>
<dbReference type="Pfam" id="PF05485">
    <property type="entry name" value="THAP"/>
    <property type="match status" value="1"/>
</dbReference>
<evidence type="ECO:0000256" key="14">
    <source>
        <dbReference type="ARBA" id="ARBA00023157"/>
    </source>
</evidence>
<dbReference type="InterPro" id="IPR000719">
    <property type="entry name" value="Prot_kinase_dom"/>
</dbReference>
<evidence type="ECO:0000313" key="29">
    <source>
        <dbReference type="EMBL" id="PFX35018.1"/>
    </source>
</evidence>
<keyword evidence="25" id="KW-0175">Coiled coil</keyword>
<comment type="similarity">
    <text evidence="16">Belongs to the protein kinase superfamily. Ser/Thr protein kinase family. GCN2 subfamily.</text>
</comment>
<evidence type="ECO:0000256" key="7">
    <source>
        <dbReference type="ARBA" id="ARBA00022741"/>
    </source>
</evidence>
<evidence type="ECO:0000256" key="17">
    <source>
        <dbReference type="ARBA" id="ARBA00040433"/>
    </source>
</evidence>
<keyword evidence="2" id="KW-0723">Serine/threonine-protein kinase</keyword>
<sequence length="908" mass="102545">MVYCFAPTCGHSSEGNTCKFFAFPSATKQNDEYKRWIRLIRREDREPSKYSRVCSCHFRNGQKANGPEVFERNKHKLFTEQRGPPPKKIKNTESKVESLSQMIEFARKNEQPLVADTEENLQTTQEIILEAELDFANRELKELNQTVQYKRNKYTVSALEGDVIRMETGLPTKEVFNIVVKHALRFKDSVNYFAGWKNATKIFKRIFTYLFINLYADLSDTYVPIKDASTSVQALEGRVPNYLLLVSLLEHLCSLYETDPEKSKKIFNGTFFVAVICQQLVKMKVMPPFSFIEEFSVIRAKYKTVFSDLMQAAAKTTGTDLLSIPSGLRKPALSTYNRCICRSLSAPQKMKDLLQNGTSRYKEEFVEIIRLGKGGFGSVFKVKNKLDGREYAVKKVPLKETNPDLCLKVLREVKVLANLSHSNVVGYHAAWLEYVTTDTVSTAMPRVATVPTSLQELSDLSSLNGIHRIMEVSQDSQNSIVFESSSQDPSNSGIVFMADNNSVGTGNQAEGKLRGTHAEGRLGKIHSTNLRSTNSTRNSRAPYHASRRSIRRSASSSSLGSMAGKDGDRIDDEQSSELSSDQGSALTESILKSTAVNKRLGMVLFIQMQLCTTTLRDWLVKRNEDISHAIDGQVDKSAVVEIFRQVVEGVSYIHSQALLHRDLKPRNIFLQGLRHPKEERHSFQVKIGDFGLARKEVVVSPGASSPLASLIEPPTPLFPLGYSGKDAPTAGVGTCTYASPEQLRNNIYDNKADIYSLGIILFELYCHFGTEMERVKSIKELRQGRLPDDFCKKWPEESKLILEMIAENSSNRPTAESLLELGFLKAEHTQLSDRLSEKVKEQASEMIELRKMLLQKDEELDARTDEVSELRRQLEEKDKLIEQMLANKQLCTTCSRKLVNQVEEMDTR</sequence>
<accession>A0A2B4T2K7</accession>
<dbReference type="GO" id="GO:0008270">
    <property type="term" value="F:zinc ion binding"/>
    <property type="evidence" value="ECO:0007669"/>
    <property type="project" value="UniProtKB-KW"/>
</dbReference>
<name>A0A2B4T2K7_STYPI</name>
<evidence type="ECO:0000259" key="27">
    <source>
        <dbReference type="PROSITE" id="PS50011"/>
    </source>
</evidence>
<dbReference type="Pfam" id="PF00069">
    <property type="entry name" value="Pkinase"/>
    <property type="match status" value="2"/>
</dbReference>
<keyword evidence="29" id="KW-0396">Initiation factor</keyword>
<keyword evidence="12" id="KW-0832">Ubl conjugation</keyword>
<evidence type="ECO:0000256" key="4">
    <source>
        <dbReference type="ARBA" id="ARBA00022679"/>
    </source>
</evidence>
<dbReference type="Proteomes" id="UP000225706">
    <property type="component" value="Unassembled WGS sequence"/>
</dbReference>
<evidence type="ECO:0000313" key="30">
    <source>
        <dbReference type="Proteomes" id="UP000225706"/>
    </source>
</evidence>
<evidence type="ECO:0000256" key="8">
    <source>
        <dbReference type="ARBA" id="ARBA00022771"/>
    </source>
</evidence>
<feature type="domain" description="Protein kinase" evidence="27">
    <location>
        <begin position="365"/>
        <end position="824"/>
    </location>
</feature>
<dbReference type="GO" id="GO:0003743">
    <property type="term" value="F:translation initiation factor activity"/>
    <property type="evidence" value="ECO:0007669"/>
    <property type="project" value="UniProtKB-KW"/>
</dbReference>
<dbReference type="SUPFAM" id="SSF56112">
    <property type="entry name" value="Protein kinase-like (PK-like)"/>
    <property type="match status" value="1"/>
</dbReference>
<dbReference type="PROSITE" id="PS50011">
    <property type="entry name" value="PROTEIN_KINASE_DOM"/>
    <property type="match status" value="1"/>
</dbReference>
<dbReference type="InterPro" id="IPR008271">
    <property type="entry name" value="Ser/Thr_kinase_AS"/>
</dbReference>
<dbReference type="PANTHER" id="PTHR11042:SF160">
    <property type="entry name" value="EUKARYOTIC TRANSLATION INITIATION FACTOR 2-ALPHA KINASE 1"/>
    <property type="match status" value="1"/>
</dbReference>
<evidence type="ECO:0000256" key="6">
    <source>
        <dbReference type="ARBA" id="ARBA00022737"/>
    </source>
</evidence>
<keyword evidence="11 24" id="KW-0067">ATP-binding</keyword>
<evidence type="ECO:0000256" key="23">
    <source>
        <dbReference type="PROSITE-ProRule" id="PRU00309"/>
    </source>
</evidence>
<keyword evidence="4" id="KW-0808">Transferase</keyword>
<evidence type="ECO:0000256" key="13">
    <source>
        <dbReference type="ARBA" id="ARBA00023125"/>
    </source>
</evidence>
<evidence type="ECO:0000256" key="19">
    <source>
        <dbReference type="ARBA" id="ARBA00042914"/>
    </source>
</evidence>
<comment type="subunit">
    <text evidence="20">Synthesized in an inactive form that binds to the N-terminal domain of CDC37. Has to be associated with a multiprotein complex containing Hsp90, CDC37 and PPP5C for maturation and activation by autophosphorylation. The phosphatase PPP5C modulates this activation. Homodimer; homodimerizes in presence of heme, forming a disulfide-linked inactive homodimer. Interacts with DELE1; binds both to full-length DELE1 and processed form of DELE1 (S-DELE1) in response to stress, leading to activate its protein kinase activity and trigger the integrated stress response (ISR).</text>
</comment>
<evidence type="ECO:0000256" key="26">
    <source>
        <dbReference type="SAM" id="MobiDB-lite"/>
    </source>
</evidence>